<name>A0A4R2B0N2_9BACI</name>
<organism evidence="2 3">
    <name type="scientific">Mesobacillus foraminis</name>
    <dbReference type="NCBI Taxonomy" id="279826"/>
    <lineage>
        <taxon>Bacteria</taxon>
        <taxon>Bacillati</taxon>
        <taxon>Bacillota</taxon>
        <taxon>Bacilli</taxon>
        <taxon>Bacillales</taxon>
        <taxon>Bacillaceae</taxon>
        <taxon>Mesobacillus</taxon>
    </lineage>
</organism>
<keyword evidence="3" id="KW-1185">Reference proteome</keyword>
<accession>A0A4R2B0N2</accession>
<evidence type="ECO:0000256" key="1">
    <source>
        <dbReference type="SAM" id="Coils"/>
    </source>
</evidence>
<dbReference type="Proteomes" id="UP000295689">
    <property type="component" value="Unassembled WGS sequence"/>
</dbReference>
<dbReference type="RefSeq" id="WP_132011249.1">
    <property type="nucleotide sequence ID" value="NZ_JABUHM010000017.1"/>
</dbReference>
<evidence type="ECO:0000313" key="2">
    <source>
        <dbReference type="EMBL" id="TCN19713.1"/>
    </source>
</evidence>
<feature type="coiled-coil region" evidence="1">
    <location>
        <begin position="180"/>
        <end position="207"/>
    </location>
</feature>
<reference evidence="2 3" key="1">
    <citation type="journal article" date="2015" name="Stand. Genomic Sci.">
        <title>Genomic Encyclopedia of Bacterial and Archaeal Type Strains, Phase III: the genomes of soil and plant-associated and newly described type strains.</title>
        <authorList>
            <person name="Whitman W.B."/>
            <person name="Woyke T."/>
            <person name="Klenk H.P."/>
            <person name="Zhou Y."/>
            <person name="Lilburn T.G."/>
            <person name="Beck B.J."/>
            <person name="De Vos P."/>
            <person name="Vandamme P."/>
            <person name="Eisen J.A."/>
            <person name="Garrity G."/>
            <person name="Hugenholtz P."/>
            <person name="Kyrpides N.C."/>
        </authorList>
    </citation>
    <scope>NUCLEOTIDE SEQUENCE [LARGE SCALE GENOMIC DNA]</scope>
    <source>
        <strain evidence="2 3">CV53</strain>
    </source>
</reference>
<sequence length="659" mass="76225">MKIIPNQKCYSSAGNVLHLSKSGTSLPLSTEQGLPLTGELLKEYRYFIMRLENTTTETLTLQVDFYERSKSVNEEANLSIAFDILPSSDVTVPISLSYLNSQHLFPPRTPGRLRMMVSGKPLLKESVAAVLLKSRPFFEDRKIQLKEIYLSNEEEAAIHDPRTLIDEFGQWKLKEWPKKIDSRKELNSFLNEKLREAEQTNENLKSEKWYHSSGNIKNLSKTGWFHTEKQDGKWWLVDPNGRTFFSSGIDCINPGAVTRVDVMMPYIIETLNMMGVSKDQKKFDFMLKNLKEAFGEEDWWISWAKIIKSYLHKWGINTIGNWSSVEFIKWAKMPYVIPLDAFVKDGFPRTENCIFRDFPDVFATEYEERANNYAKALEPFKDDPNMIGYFMRNEPEWGFVYNLNIAEEMLATPFLSASKRVFIEHMQEKYQNVESFNDAWGLNLRDFCELCTPLPKASILSISAYQDLYDFSKLMIRRYVEIPAKACREVDGNHLNLGMRYSYIASELMLSGSEYFDIFSINCYQETPLNKIEEVANFIDKPVMIGEFHFGAIDKGLTATGIKGVPNQGERGHAYRYYMESAASHPNFIGAHYFQLNDQSCLGRFDGENYQIGFLDCCLQEYHEMTEYVRIANQTVLDIHEGRKTPTTKQARQIPPIFC</sequence>
<dbReference type="InterPro" id="IPR017853">
    <property type="entry name" value="GH"/>
</dbReference>
<dbReference type="Gene3D" id="3.20.20.80">
    <property type="entry name" value="Glycosidases"/>
    <property type="match status" value="1"/>
</dbReference>
<evidence type="ECO:0000313" key="3">
    <source>
        <dbReference type="Proteomes" id="UP000295689"/>
    </source>
</evidence>
<dbReference type="AlphaFoldDB" id="A0A4R2B0N2"/>
<dbReference type="EMBL" id="SLVV01000016">
    <property type="protein sequence ID" value="TCN19713.1"/>
    <property type="molecule type" value="Genomic_DNA"/>
</dbReference>
<dbReference type="SUPFAM" id="SSF51445">
    <property type="entry name" value="(Trans)glycosidases"/>
    <property type="match status" value="1"/>
</dbReference>
<proteinExistence type="predicted"/>
<keyword evidence="1" id="KW-0175">Coiled coil</keyword>
<gene>
    <name evidence="2" type="ORF">EV146_11615</name>
</gene>
<comment type="caution">
    <text evidence="2">The sequence shown here is derived from an EMBL/GenBank/DDBJ whole genome shotgun (WGS) entry which is preliminary data.</text>
</comment>
<protein>
    <submittedName>
        <fullName evidence="2">Beta-galactosidase-like protein</fullName>
    </submittedName>
</protein>